<dbReference type="RefSeq" id="WP_053400025.1">
    <property type="nucleotide sequence ID" value="NZ_LILC01000002.1"/>
</dbReference>
<keyword evidence="1" id="KW-1133">Transmembrane helix</keyword>
<evidence type="ECO:0000313" key="3">
    <source>
        <dbReference type="Proteomes" id="UP000037558"/>
    </source>
</evidence>
<sequence length="80" mass="9306">MYVLTRLVLFFIGILLKVIGAILFILELSLLHANEHYRMLLTTPLVLFLSGFLLTMASFYMPFALSLRKRKNTPNYLKNK</sequence>
<gene>
    <name evidence="2" type="ORF">AMD01_03710</name>
</gene>
<dbReference type="Proteomes" id="UP000037558">
    <property type="component" value="Unassembled WGS sequence"/>
</dbReference>
<feature type="transmembrane region" description="Helical" evidence="1">
    <location>
        <begin position="46"/>
        <end position="67"/>
    </location>
</feature>
<dbReference type="EMBL" id="LILC01000002">
    <property type="protein sequence ID" value="KOO50850.1"/>
    <property type="molecule type" value="Genomic_DNA"/>
</dbReference>
<keyword evidence="1" id="KW-0812">Transmembrane</keyword>
<protein>
    <submittedName>
        <fullName evidence="2">Uncharacterized protein</fullName>
    </submittedName>
</protein>
<name>A0A0M0LIE2_9BACI</name>
<feature type="transmembrane region" description="Helical" evidence="1">
    <location>
        <begin position="7"/>
        <end position="26"/>
    </location>
</feature>
<dbReference type="AlphaFoldDB" id="A0A0M0LIE2"/>
<dbReference type="STRING" id="284581.AMD01_03710"/>
<proteinExistence type="predicted"/>
<dbReference type="PATRIC" id="fig|284581.3.peg.1042"/>
<reference evidence="3" key="1">
    <citation type="submission" date="2015-08" db="EMBL/GenBank/DDBJ databases">
        <title>Fjat-14210 dsm16467.</title>
        <authorList>
            <person name="Liu B."/>
            <person name="Wang J."/>
            <person name="Zhu Y."/>
            <person name="Liu G."/>
            <person name="Chen Q."/>
            <person name="Chen Z."/>
            <person name="Lan J."/>
            <person name="Che J."/>
            <person name="Ge C."/>
            <person name="Shi H."/>
            <person name="Pan Z."/>
            <person name="Liu X."/>
        </authorList>
    </citation>
    <scope>NUCLEOTIDE SEQUENCE [LARGE SCALE GENOMIC DNA]</scope>
    <source>
        <strain evidence="3">DSM 16467</strain>
    </source>
</reference>
<accession>A0A0M0LIE2</accession>
<comment type="caution">
    <text evidence="2">The sequence shown here is derived from an EMBL/GenBank/DDBJ whole genome shotgun (WGS) entry which is preliminary data.</text>
</comment>
<evidence type="ECO:0000256" key="1">
    <source>
        <dbReference type="SAM" id="Phobius"/>
    </source>
</evidence>
<keyword evidence="3" id="KW-1185">Reference proteome</keyword>
<evidence type="ECO:0000313" key="2">
    <source>
        <dbReference type="EMBL" id="KOO50850.1"/>
    </source>
</evidence>
<organism evidence="2 3">
    <name type="scientific">Priestia koreensis</name>
    <dbReference type="NCBI Taxonomy" id="284581"/>
    <lineage>
        <taxon>Bacteria</taxon>
        <taxon>Bacillati</taxon>
        <taxon>Bacillota</taxon>
        <taxon>Bacilli</taxon>
        <taxon>Bacillales</taxon>
        <taxon>Bacillaceae</taxon>
        <taxon>Priestia</taxon>
    </lineage>
</organism>
<keyword evidence="1" id="KW-0472">Membrane</keyword>